<dbReference type="InterPro" id="IPR011765">
    <property type="entry name" value="Pept_M16_N"/>
</dbReference>
<comment type="similarity">
    <text evidence="1">Belongs to the peptidase M16 family.</text>
</comment>
<dbReference type="GO" id="GO:0046872">
    <property type="term" value="F:metal ion binding"/>
    <property type="evidence" value="ECO:0007669"/>
    <property type="project" value="InterPro"/>
</dbReference>
<dbReference type="RefSeq" id="WP_138087436.1">
    <property type="nucleotide sequence ID" value="NZ_VAUV01000012.1"/>
</dbReference>
<name>A0A5R8KBB7_9BACT</name>
<dbReference type="PANTHER" id="PTHR11851:SF49">
    <property type="entry name" value="MITOCHONDRIAL-PROCESSING PEPTIDASE SUBUNIT ALPHA"/>
    <property type="match status" value="1"/>
</dbReference>
<dbReference type="InterPro" id="IPR050361">
    <property type="entry name" value="MPP/UQCRC_Complex"/>
</dbReference>
<sequence>MNQLHSTSPAAPDQLSLPPNAAQFHTLNNGLEVILLEDHAHPLASVQFWVKAGSLHEEKWTGAGLAHLVEHMFFKGTTTRTASQISQEIQARGGYVNAYTTFERTVYWIEGVAEQVDGYLGILSDMARNSNFDAGELVKEQEVIRREFAMDNDDPQSALQHLLQQTAFREHPLRHPIIGHLEVFNQVGREDVVHFVNRHYVPNNCFLVITGAIDSATIMESVEKHYGTWQRRPYEPVMMPDEPDQVATRQAKREFATDIARLSLGWQVPGDSHPDKPALDVLGFILGSGRSSRLNLLLREELGIAHWVGAGAWSALDRGLFAVEAECDPEDLAQVEEAISKIIQTAREEGCKPDELDKAVRTTLSHQLRTRSTTRGMASSLAHSWMSVGNLNHDRAYLERISTLTVADIVQVARKYLVPETLSRVSIHPTGTLEKTTGIATTHTREEIQSFTLSNGLTLLVGENPRLPLVSVRTQFLSGVPSETSETGGVTQITAQLLAKGAGKRSAEQIGALLEDRGGSLQSSADVHRLFVGSDVMKGDEELAMGLIADLLTVPTFPVKSLATLKKRQIASIREEMEDPLTVALRRARKEIFAGLSYERTAMGTIESVQALDVDACKTHFQQTVQGKNGVISVFGDVKAEEVREQVARLFSPIPPGTSHRDQYAPLTPTAEPSRHELTLDKEQGVLVVGFPTVGLEHDLAPVLHLIDEACSDMGSRLFNRIREEMGLAYYVGTQAFHALGAGAFYFYVGTDPAKLDLVETELLKEVADLAANGLQPDEMERAKTTWKSSYLRGQQGNGALADAFGWQQLNGRGYQHQLIQPEIISSITPEQVKAAAAIFFSTKPFVVRVKP</sequence>
<dbReference type="AlphaFoldDB" id="A0A5R8KBB7"/>
<dbReference type="Pfam" id="PF05193">
    <property type="entry name" value="Peptidase_M16_C"/>
    <property type="match status" value="2"/>
</dbReference>
<feature type="domain" description="Peptidase M16 N-terminal" evidence="2">
    <location>
        <begin position="468"/>
        <end position="581"/>
    </location>
</feature>
<evidence type="ECO:0000313" key="4">
    <source>
        <dbReference type="EMBL" id="TLD69608.1"/>
    </source>
</evidence>
<gene>
    <name evidence="4" type="ORF">FEM03_16755</name>
</gene>
<dbReference type="Pfam" id="PF00675">
    <property type="entry name" value="Peptidase_M16"/>
    <property type="match status" value="2"/>
</dbReference>
<feature type="domain" description="Peptidase M16 C-terminal" evidence="3">
    <location>
        <begin position="614"/>
        <end position="785"/>
    </location>
</feature>
<evidence type="ECO:0000313" key="5">
    <source>
        <dbReference type="Proteomes" id="UP000306196"/>
    </source>
</evidence>
<proteinExistence type="inferred from homology"/>
<accession>A0A5R8KBB7</accession>
<evidence type="ECO:0000256" key="1">
    <source>
        <dbReference type="ARBA" id="ARBA00007261"/>
    </source>
</evidence>
<dbReference type="InterPro" id="IPR007863">
    <property type="entry name" value="Peptidase_M16_C"/>
</dbReference>
<dbReference type="Gene3D" id="3.30.830.10">
    <property type="entry name" value="Metalloenzyme, LuxS/M16 peptidase-like"/>
    <property type="match status" value="4"/>
</dbReference>
<dbReference type="OrthoDB" id="9811314at2"/>
<feature type="domain" description="Peptidase M16 C-terminal" evidence="3">
    <location>
        <begin position="188"/>
        <end position="361"/>
    </location>
</feature>
<evidence type="ECO:0000259" key="2">
    <source>
        <dbReference type="Pfam" id="PF00675"/>
    </source>
</evidence>
<dbReference type="Proteomes" id="UP000306196">
    <property type="component" value="Unassembled WGS sequence"/>
</dbReference>
<keyword evidence="5" id="KW-1185">Reference proteome</keyword>
<evidence type="ECO:0000259" key="3">
    <source>
        <dbReference type="Pfam" id="PF05193"/>
    </source>
</evidence>
<dbReference type="EMBL" id="VAUV01000012">
    <property type="protein sequence ID" value="TLD69608.1"/>
    <property type="molecule type" value="Genomic_DNA"/>
</dbReference>
<protein>
    <submittedName>
        <fullName evidence="4">Insulinase family protein</fullName>
    </submittedName>
</protein>
<dbReference type="SUPFAM" id="SSF63411">
    <property type="entry name" value="LuxS/MPP-like metallohydrolase"/>
    <property type="match status" value="4"/>
</dbReference>
<feature type="domain" description="Peptidase M16 N-terminal" evidence="2">
    <location>
        <begin position="33"/>
        <end position="179"/>
    </location>
</feature>
<organism evidence="4 5">
    <name type="scientific">Phragmitibacter flavus</name>
    <dbReference type="NCBI Taxonomy" id="2576071"/>
    <lineage>
        <taxon>Bacteria</taxon>
        <taxon>Pseudomonadati</taxon>
        <taxon>Verrucomicrobiota</taxon>
        <taxon>Verrucomicrobiia</taxon>
        <taxon>Verrucomicrobiales</taxon>
        <taxon>Verrucomicrobiaceae</taxon>
        <taxon>Phragmitibacter</taxon>
    </lineage>
</organism>
<dbReference type="InterPro" id="IPR011249">
    <property type="entry name" value="Metalloenz_LuxS/M16"/>
</dbReference>
<dbReference type="PANTHER" id="PTHR11851">
    <property type="entry name" value="METALLOPROTEASE"/>
    <property type="match status" value="1"/>
</dbReference>
<reference evidence="4 5" key="1">
    <citation type="submission" date="2019-05" db="EMBL/GenBank/DDBJ databases">
        <title>Verrucobacter flavum gen. nov., sp. nov. a new member of the family Verrucomicrobiaceae.</title>
        <authorList>
            <person name="Szuroczki S."/>
            <person name="Abbaszade G."/>
            <person name="Szabo A."/>
            <person name="Felfoldi T."/>
            <person name="Schumann P."/>
            <person name="Boka K."/>
            <person name="Keki Z."/>
            <person name="Toumi M."/>
            <person name="Toth E."/>
        </authorList>
    </citation>
    <scope>NUCLEOTIDE SEQUENCE [LARGE SCALE GENOMIC DNA]</scope>
    <source>
        <strain evidence="4 5">MG-N-17</strain>
    </source>
</reference>
<comment type="caution">
    <text evidence="4">The sequence shown here is derived from an EMBL/GenBank/DDBJ whole genome shotgun (WGS) entry which is preliminary data.</text>
</comment>